<dbReference type="PANTHER" id="PTHR14690">
    <property type="entry name" value="IQ MOTIF CONTAINING WITH AAA DOMAIN 1"/>
    <property type="match status" value="1"/>
</dbReference>
<evidence type="ECO:0000259" key="3">
    <source>
        <dbReference type="Pfam" id="PF00004"/>
    </source>
</evidence>
<dbReference type="OrthoDB" id="3046016at2759"/>
<dbReference type="Gene3D" id="3.40.50.300">
    <property type="entry name" value="P-loop containing nucleotide triphosphate hydrolases"/>
    <property type="match status" value="1"/>
</dbReference>
<proteinExistence type="predicted"/>
<keyword evidence="5" id="KW-1185">Reference proteome</keyword>
<dbReference type="InterPro" id="IPR052267">
    <property type="entry name" value="N-DRC_Component"/>
</dbReference>
<feature type="compositionally biased region" description="Basic residues" evidence="2">
    <location>
        <begin position="454"/>
        <end position="479"/>
    </location>
</feature>
<dbReference type="Gene3D" id="1.10.8.60">
    <property type="match status" value="1"/>
</dbReference>
<accession>A0A8X6QUZ4</accession>
<dbReference type="SUPFAM" id="SSF52540">
    <property type="entry name" value="P-loop containing nucleoside triphosphate hydrolases"/>
    <property type="match status" value="1"/>
</dbReference>
<dbReference type="AlphaFoldDB" id="A0A8X6QUZ4"/>
<keyword evidence="1" id="KW-0175">Coiled coil</keyword>
<dbReference type="Pfam" id="PF00004">
    <property type="entry name" value="AAA"/>
    <property type="match status" value="1"/>
</dbReference>
<feature type="coiled-coil region" evidence="1">
    <location>
        <begin position="261"/>
        <end position="319"/>
    </location>
</feature>
<feature type="region of interest" description="Disordered" evidence="2">
    <location>
        <begin position="451"/>
        <end position="484"/>
    </location>
</feature>
<sequence>MYGNFRTYNELWKLTQEELGNILELETLDETVALEQERLVAVQKTSNLYLRYIQLSNRLSDCHKNILQPQKRRLLQKLVDNCIGRALELKHELVGLEFSEVHYLDDLLLEMKLVPDQMNIKIPAYFYEKTKEEQERLSLIKELLRYLSNDDSNKYWEALRMTEKEAVRLIQIHEQARQGREAFLEAQRLFEIKEENRLKECRKNMKSTISNDVAATRIQRAWRWYNFHRKFRNIYDTEMKLLRMQPSVTEKSETYQAFQRLEELKKNRQALIMKNEDEFLETIKEIQKDIETYYAPKAMEDLQSRIRSHFEKYRETNGEYPTFPTDEEGGSAAMLKEMVPMDNEHEKVKTETVVKEKVVSDKKDTKEAKEDEEPTGYILKTSKYVPELIELVKEYDKVWKDKEIIGIFDKCDVEMIRQEAFQEMEISVRLQTDRIMREELHRLTEAFEKDLGKKGKKGGKKGRKKGGKKEKGKGKGKGKKEKDLTPNRSFESLVEELIKEKIIVDYPKFLLSNFIGDYNYVGSVPDVESDPEKDAMPCLGDIRRIMNEYCILPMGSPAIHSKGAYVKSILITGPPGVGKKSLIYAICNEIGATLMDLSAKNVNGKYPGKEGLDMLMHLIFKVGRLAQPTVIHISEAENYFWKKQPTNSILVEAIRLKKELPKLMKGISNDDRIMIIGTTISPFDVDLKALSSCYSKIICILAPDHNCRRALWSEMILKNKGIITSELGLSTLCGVSDGFTAQHIKYAVKKVLTDRRLSLQNKIPLSASEFVHFLSDCTPISQDENEEYRAWLAKMPLQKKRIKVLKEESGEVIEDVKNKEKSITSKVP</sequence>
<name>A0A8X6QUZ4_NEPPI</name>
<dbReference type="Proteomes" id="UP000887013">
    <property type="component" value="Unassembled WGS sequence"/>
</dbReference>
<evidence type="ECO:0000313" key="4">
    <source>
        <dbReference type="EMBL" id="GFU45523.1"/>
    </source>
</evidence>
<dbReference type="InterPro" id="IPR027417">
    <property type="entry name" value="P-loop_NTPase"/>
</dbReference>
<reference evidence="4" key="1">
    <citation type="submission" date="2020-08" db="EMBL/GenBank/DDBJ databases">
        <title>Multicomponent nature underlies the extraordinary mechanical properties of spider dragline silk.</title>
        <authorList>
            <person name="Kono N."/>
            <person name="Nakamura H."/>
            <person name="Mori M."/>
            <person name="Yoshida Y."/>
            <person name="Ohtoshi R."/>
            <person name="Malay A.D."/>
            <person name="Moran D.A.P."/>
            <person name="Tomita M."/>
            <person name="Numata K."/>
            <person name="Arakawa K."/>
        </authorList>
    </citation>
    <scope>NUCLEOTIDE SEQUENCE</scope>
</reference>
<comment type="caution">
    <text evidence="4">The sequence shown here is derived from an EMBL/GenBank/DDBJ whole genome shotgun (WGS) entry which is preliminary data.</text>
</comment>
<dbReference type="PROSITE" id="PS50096">
    <property type="entry name" value="IQ"/>
    <property type="match status" value="1"/>
</dbReference>
<dbReference type="EMBL" id="BMAW01132845">
    <property type="protein sequence ID" value="GFU45523.1"/>
    <property type="molecule type" value="Genomic_DNA"/>
</dbReference>
<dbReference type="GO" id="GO:0005524">
    <property type="term" value="F:ATP binding"/>
    <property type="evidence" value="ECO:0007669"/>
    <property type="project" value="InterPro"/>
</dbReference>
<protein>
    <submittedName>
        <fullName evidence="4">Dynein regulatory complex protein 11</fullName>
    </submittedName>
</protein>
<dbReference type="GO" id="GO:0016887">
    <property type="term" value="F:ATP hydrolysis activity"/>
    <property type="evidence" value="ECO:0007669"/>
    <property type="project" value="InterPro"/>
</dbReference>
<evidence type="ECO:0000256" key="2">
    <source>
        <dbReference type="SAM" id="MobiDB-lite"/>
    </source>
</evidence>
<gene>
    <name evidence="4" type="primary">IQCA1</name>
    <name evidence="4" type="ORF">NPIL_67691</name>
</gene>
<evidence type="ECO:0000256" key="1">
    <source>
        <dbReference type="SAM" id="Coils"/>
    </source>
</evidence>
<feature type="domain" description="ATPase AAA-type core" evidence="3">
    <location>
        <begin position="569"/>
        <end position="695"/>
    </location>
</feature>
<organism evidence="4 5">
    <name type="scientific">Nephila pilipes</name>
    <name type="common">Giant wood spider</name>
    <name type="synonym">Nephila maculata</name>
    <dbReference type="NCBI Taxonomy" id="299642"/>
    <lineage>
        <taxon>Eukaryota</taxon>
        <taxon>Metazoa</taxon>
        <taxon>Ecdysozoa</taxon>
        <taxon>Arthropoda</taxon>
        <taxon>Chelicerata</taxon>
        <taxon>Arachnida</taxon>
        <taxon>Araneae</taxon>
        <taxon>Araneomorphae</taxon>
        <taxon>Entelegynae</taxon>
        <taxon>Araneoidea</taxon>
        <taxon>Nephilidae</taxon>
        <taxon>Nephila</taxon>
    </lineage>
</organism>
<dbReference type="PANTHER" id="PTHR14690:SF0">
    <property type="entry name" value="IQ MOTIF CONTAINING WITH AAA DOMAIN 1"/>
    <property type="match status" value="1"/>
</dbReference>
<evidence type="ECO:0000313" key="5">
    <source>
        <dbReference type="Proteomes" id="UP000887013"/>
    </source>
</evidence>
<dbReference type="InterPro" id="IPR003959">
    <property type="entry name" value="ATPase_AAA_core"/>
</dbReference>